<dbReference type="EMBL" id="BSEL01000007">
    <property type="protein sequence ID" value="GLJ69913.1"/>
    <property type="molecule type" value="Genomic_DNA"/>
</dbReference>
<comment type="caution">
    <text evidence="1">The sequence shown here is derived from an EMBL/GenBank/DDBJ whole genome shotgun (WGS) entry which is preliminary data.</text>
</comment>
<proteinExistence type="predicted"/>
<evidence type="ECO:0008006" key="3">
    <source>
        <dbReference type="Google" id="ProtNLM"/>
    </source>
</evidence>
<reference evidence="1" key="2">
    <citation type="submission" date="2023-01" db="EMBL/GenBank/DDBJ databases">
        <authorList>
            <person name="Sun Q."/>
            <person name="Evtushenko L."/>
        </authorList>
    </citation>
    <scope>NUCLEOTIDE SEQUENCE</scope>
    <source>
        <strain evidence="1">VKM Ac-1246</strain>
    </source>
</reference>
<organism evidence="1 2">
    <name type="scientific">Nocardioides luteus</name>
    <dbReference type="NCBI Taxonomy" id="1844"/>
    <lineage>
        <taxon>Bacteria</taxon>
        <taxon>Bacillati</taxon>
        <taxon>Actinomycetota</taxon>
        <taxon>Actinomycetes</taxon>
        <taxon>Propionibacteriales</taxon>
        <taxon>Nocardioidaceae</taxon>
        <taxon>Nocardioides</taxon>
    </lineage>
</organism>
<protein>
    <recommendedName>
        <fullName evidence="3">EcsC family protein</fullName>
    </recommendedName>
</protein>
<reference evidence="1" key="1">
    <citation type="journal article" date="2014" name="Int. J. Syst. Evol. Microbiol.">
        <title>Complete genome of a new Firmicutes species belonging to the dominant human colonic microbiota ('Ruminococcus bicirculans') reveals two chromosomes and a selective capacity to utilize plant glucans.</title>
        <authorList>
            <consortium name="NISC Comparative Sequencing Program"/>
            <person name="Wegmann U."/>
            <person name="Louis P."/>
            <person name="Goesmann A."/>
            <person name="Henrissat B."/>
            <person name="Duncan S.H."/>
            <person name="Flint H.J."/>
        </authorList>
    </citation>
    <scope>NUCLEOTIDE SEQUENCE</scope>
    <source>
        <strain evidence="1">VKM Ac-1246</strain>
    </source>
</reference>
<dbReference type="InterPro" id="IPR024787">
    <property type="entry name" value="EcsC"/>
</dbReference>
<dbReference type="Pfam" id="PF12787">
    <property type="entry name" value="EcsC"/>
    <property type="match status" value="1"/>
</dbReference>
<accession>A0ABQ5T0B9</accession>
<sequence>MDSDAETKSGALDKVGTGLVDQLMKVIDDGIGPMNGARAYADSRIAMFEDPEKAILRIIAETTAASGSAGFVTSLGGFITMPVTIPVNITGQAILNARMVGAIAHLRGWNLDDESVRYAILVVIAGGSPNAVLAEFGKTLSRKLTETAIKRLPMEAVRAINKKVGFMLVAKYGTKRSLVTLSKGVPLIGGVVGGSFDAAFTTIVARAATKAFPSVALESPGSD</sequence>
<name>A0ABQ5T0B9_9ACTN</name>
<dbReference type="Proteomes" id="UP001142292">
    <property type="component" value="Unassembled WGS sequence"/>
</dbReference>
<dbReference type="RefSeq" id="WP_189118324.1">
    <property type="nucleotide sequence ID" value="NZ_BMRK01000006.1"/>
</dbReference>
<gene>
    <name evidence="1" type="ORF">GCM10017579_39490</name>
</gene>
<keyword evidence="2" id="KW-1185">Reference proteome</keyword>
<evidence type="ECO:0000313" key="2">
    <source>
        <dbReference type="Proteomes" id="UP001142292"/>
    </source>
</evidence>
<evidence type="ECO:0000313" key="1">
    <source>
        <dbReference type="EMBL" id="GLJ69913.1"/>
    </source>
</evidence>